<evidence type="ECO:0000256" key="1">
    <source>
        <dbReference type="SAM" id="MobiDB-lite"/>
    </source>
</evidence>
<sequence length="636" mass="70614">MAFSRSSSGKESAESSKVDTLSQPGSEPSSSNNTICSAHSPAQQALEEVQHAGEPKSAKRRSSRARLFSNGFTRLLRSSSDAKGNELATHTENSGDDGRDTTELPRTGAVDDTRIVSMTKQVARGLPSPLGNRHDTDAIEGSEAPSMPTTLKTMVTILSEIKVLKADQNQEFWAIVEIEGVLHNRRELADSNIDVVFIVDNGYYVSKDGLMRALEAATGGLHQLDRGDRVALYTTHCTHGSVASTVPDRLLPLRSVCSDTEEVFRNLTLDIAKYGTQEWNPPRPTPPMSNVILAIAKSLEMGSPKHQRCHMILLSPVFNVLHSVSDTFPNLHVHQINSAVLPFVPNEEHREMVCHETCCKNVTASNWTHYQSVPGRIKQIILQARSTGPVGSITDIHVDLRPKSGCEVLEIDGSTTLNALRPGQSFCFLVRLRVSSAKTHELCESSLDPLLEHSLEATTIRQELYLADKLNAKLAHLLSVQVFHKNTLNAPGTWCYTEVPLVAITRLGRLAPPRDFSVEVQRRRIFYRLNKLDNEATKREMKKLAIAVSDESEDLKQIVQRMAKEIHWHHAVLEYEASSRQKLPLCSGPIGKAMVHHMYQHETDSLITEMASAEHHEHIQAMLDAKMNKRKGMAIM</sequence>
<accession>A0A9W9CFN9</accession>
<dbReference type="RefSeq" id="XP_056075877.1">
    <property type="nucleotide sequence ID" value="XM_056209055.1"/>
</dbReference>
<dbReference type="AlphaFoldDB" id="A0A9W9CFN9"/>
<gene>
    <name evidence="2" type="ORF">N0V89_000231</name>
</gene>
<feature type="compositionally biased region" description="Low complexity" evidence="1">
    <location>
        <begin position="1"/>
        <end position="10"/>
    </location>
</feature>
<feature type="region of interest" description="Disordered" evidence="1">
    <location>
        <begin position="79"/>
        <end position="110"/>
    </location>
</feature>
<comment type="caution">
    <text evidence="2">The sequence shown here is derived from an EMBL/GenBank/DDBJ whole genome shotgun (WGS) entry which is preliminary data.</text>
</comment>
<evidence type="ECO:0000313" key="3">
    <source>
        <dbReference type="Proteomes" id="UP001140513"/>
    </source>
</evidence>
<reference evidence="2" key="1">
    <citation type="submission" date="2022-10" db="EMBL/GenBank/DDBJ databases">
        <title>Tapping the CABI collections for fungal endophytes: first genome assemblies for Collariella, Neodidymelliopsis, Ascochyta clinopodiicola, Didymella pomorum, Didymosphaeria variabile, Neocosmospora piperis and Neocucurbitaria cava.</title>
        <authorList>
            <person name="Hill R."/>
        </authorList>
    </citation>
    <scope>NUCLEOTIDE SEQUENCE</scope>
    <source>
        <strain evidence="2">IMI 356815</strain>
    </source>
</reference>
<dbReference type="EMBL" id="JAPEUX010000001">
    <property type="protein sequence ID" value="KAJ4359675.1"/>
    <property type="molecule type" value="Genomic_DNA"/>
</dbReference>
<feature type="region of interest" description="Disordered" evidence="1">
    <location>
        <begin position="1"/>
        <end position="66"/>
    </location>
</feature>
<evidence type="ECO:0000313" key="2">
    <source>
        <dbReference type="EMBL" id="KAJ4359675.1"/>
    </source>
</evidence>
<organism evidence="2 3">
    <name type="scientific">Didymosphaeria variabile</name>
    <dbReference type="NCBI Taxonomy" id="1932322"/>
    <lineage>
        <taxon>Eukaryota</taxon>
        <taxon>Fungi</taxon>
        <taxon>Dikarya</taxon>
        <taxon>Ascomycota</taxon>
        <taxon>Pezizomycotina</taxon>
        <taxon>Dothideomycetes</taxon>
        <taxon>Pleosporomycetidae</taxon>
        <taxon>Pleosporales</taxon>
        <taxon>Massarineae</taxon>
        <taxon>Didymosphaeriaceae</taxon>
        <taxon>Didymosphaeria</taxon>
    </lineage>
</organism>
<dbReference type="Proteomes" id="UP001140513">
    <property type="component" value="Unassembled WGS sequence"/>
</dbReference>
<keyword evidence="3" id="KW-1185">Reference proteome</keyword>
<feature type="compositionally biased region" description="Polar residues" evidence="1">
    <location>
        <begin position="79"/>
        <end position="92"/>
    </location>
</feature>
<dbReference type="OrthoDB" id="3760848at2759"/>
<proteinExistence type="predicted"/>
<protein>
    <submittedName>
        <fullName evidence="2">Uncharacterized protein</fullName>
    </submittedName>
</protein>
<feature type="compositionally biased region" description="Basic and acidic residues" evidence="1">
    <location>
        <begin position="96"/>
        <end position="110"/>
    </location>
</feature>
<name>A0A9W9CFN9_9PLEO</name>
<feature type="compositionally biased region" description="Polar residues" evidence="1">
    <location>
        <begin position="18"/>
        <end position="43"/>
    </location>
</feature>
<feature type="compositionally biased region" description="Basic and acidic residues" evidence="1">
    <location>
        <begin position="48"/>
        <end position="57"/>
    </location>
</feature>
<dbReference type="GeneID" id="80903761"/>
<feature type="region of interest" description="Disordered" evidence="1">
    <location>
        <begin position="125"/>
        <end position="146"/>
    </location>
</feature>